<geneLocation type="plasmid" evidence="4">
    <name>pUW386</name>
</geneLocation>
<proteinExistence type="predicted"/>
<evidence type="ECO:0000313" key="3">
    <source>
        <dbReference type="EMBL" id="CUV13510.1"/>
    </source>
</evidence>
<dbReference type="EMBL" id="CP039340">
    <property type="protein sequence ID" value="QCX51534.1"/>
    <property type="molecule type" value="Genomic_DNA"/>
</dbReference>
<evidence type="ECO:0000313" key="4">
    <source>
        <dbReference type="EMBL" id="QCX51534.1"/>
    </source>
</evidence>
<evidence type="ECO:0000313" key="5">
    <source>
        <dbReference type="Proteomes" id="UP000310553"/>
    </source>
</evidence>
<feature type="compositionally biased region" description="Polar residues" evidence="1">
    <location>
        <begin position="33"/>
        <end position="42"/>
    </location>
</feature>
<feature type="region of interest" description="Disordered" evidence="1">
    <location>
        <begin position="28"/>
        <end position="124"/>
    </location>
</feature>
<dbReference type="Proteomes" id="UP000310553">
    <property type="component" value="Plasmid pUW386"/>
</dbReference>
<feature type="compositionally biased region" description="Low complexity" evidence="1">
    <location>
        <begin position="91"/>
        <end position="105"/>
    </location>
</feature>
<feature type="compositionally biased region" description="Low complexity" evidence="1">
    <location>
        <begin position="51"/>
        <end position="65"/>
    </location>
</feature>
<accession>A0A0S4TU53</accession>
<protein>
    <submittedName>
        <fullName evidence="3">Putative signal peptide protein</fullName>
    </submittedName>
</protein>
<organism evidence="3">
    <name type="scientific">Ralstonia solanacearum</name>
    <name type="common">Pseudomonas solanacearum</name>
    <dbReference type="NCBI Taxonomy" id="305"/>
    <lineage>
        <taxon>Bacteria</taxon>
        <taxon>Pseudomonadati</taxon>
        <taxon>Pseudomonadota</taxon>
        <taxon>Betaproteobacteria</taxon>
        <taxon>Burkholderiales</taxon>
        <taxon>Burkholderiaceae</taxon>
        <taxon>Ralstonia</taxon>
        <taxon>Ralstonia solanacearum species complex</taxon>
    </lineage>
</organism>
<evidence type="ECO:0000256" key="1">
    <source>
        <dbReference type="SAM" id="MobiDB-lite"/>
    </source>
</evidence>
<keyword evidence="4" id="KW-0614">Plasmid</keyword>
<sequence>MQPSRTLTATLLGVALALGVTAALAQTPMAPASTDSQESGTPNRAPGKRIAPPSSAADPAAGASATGEPTSGAGGEMKPHAKKHRHKKPANGKATDAAAGAQPGGSDAAAGMGNPQPGSAKPAQ</sequence>
<reference evidence="3" key="1">
    <citation type="submission" date="2015-10" db="EMBL/GenBank/DDBJ databases">
        <authorList>
            <person name="Gilbert D.G."/>
        </authorList>
    </citation>
    <scope>NUCLEOTIDE SEQUENCE</scope>
    <source>
        <strain evidence="3">Phyl III-seqv23</strain>
    </source>
</reference>
<gene>
    <name evidence="4" type="ORF">E7Z57_21115</name>
    <name evidence="3" type="ORF">RUN39_v1_590068</name>
</gene>
<feature type="chain" id="PRO_5041041853" evidence="2">
    <location>
        <begin position="26"/>
        <end position="124"/>
    </location>
</feature>
<reference evidence="4 5" key="2">
    <citation type="submission" date="2019-04" db="EMBL/GenBank/DDBJ databases">
        <title>Complete Genome of UW386 and Higher Quality Genome of UW700.</title>
        <authorList>
            <person name="Jacobs J."/>
            <person name="Perez A."/>
            <person name="Steidl O."/>
            <person name="Allen C."/>
        </authorList>
    </citation>
    <scope>NUCLEOTIDE SEQUENCE [LARGE SCALE GENOMIC DNA]</scope>
    <source>
        <strain evidence="4 5">UW386</strain>
        <plasmid evidence="5">puw386</plasmid>
        <plasmid evidence="4">pUW386</plasmid>
    </source>
</reference>
<feature type="signal peptide" evidence="2">
    <location>
        <begin position="1"/>
        <end position="25"/>
    </location>
</feature>
<name>A0A0S4TU53_RALSL</name>
<geneLocation type="plasmid" evidence="5">
    <name>puw386</name>
</geneLocation>
<feature type="compositionally biased region" description="Basic residues" evidence="1">
    <location>
        <begin position="80"/>
        <end position="90"/>
    </location>
</feature>
<evidence type="ECO:0000256" key="2">
    <source>
        <dbReference type="SAM" id="SignalP"/>
    </source>
</evidence>
<dbReference type="AlphaFoldDB" id="A0A0S4TU53"/>
<keyword evidence="2" id="KW-0732">Signal</keyword>
<dbReference type="EMBL" id="LN899819">
    <property type="protein sequence ID" value="CUV13510.1"/>
    <property type="molecule type" value="Genomic_DNA"/>
</dbReference>